<evidence type="ECO:0000256" key="2">
    <source>
        <dbReference type="ARBA" id="ARBA00022617"/>
    </source>
</evidence>
<dbReference type="PRINTS" id="PR00359">
    <property type="entry name" value="BP450"/>
</dbReference>
<evidence type="ECO:0000313" key="9">
    <source>
        <dbReference type="Proteomes" id="UP000533598"/>
    </source>
</evidence>
<evidence type="ECO:0000256" key="1">
    <source>
        <dbReference type="ARBA" id="ARBA00010617"/>
    </source>
</evidence>
<dbReference type="Proteomes" id="UP000533598">
    <property type="component" value="Unassembled WGS sequence"/>
</dbReference>
<dbReference type="GO" id="GO:0020037">
    <property type="term" value="F:heme binding"/>
    <property type="evidence" value="ECO:0007669"/>
    <property type="project" value="InterPro"/>
</dbReference>
<dbReference type="InterPro" id="IPR002397">
    <property type="entry name" value="Cyt_P450_B"/>
</dbReference>
<keyword evidence="5 7" id="KW-0408">Iron</keyword>
<keyword evidence="9" id="KW-1185">Reference proteome</keyword>
<evidence type="ECO:0000256" key="5">
    <source>
        <dbReference type="ARBA" id="ARBA00023004"/>
    </source>
</evidence>
<dbReference type="InterPro" id="IPR036396">
    <property type="entry name" value="Cyt_P450_sf"/>
</dbReference>
<dbReference type="PANTHER" id="PTHR46696:SF6">
    <property type="entry name" value="P450, PUTATIVE (EUROFUNG)-RELATED"/>
    <property type="match status" value="1"/>
</dbReference>
<comment type="caution">
    <text evidence="8">The sequence shown here is derived from an EMBL/GenBank/DDBJ whole genome shotgun (WGS) entry which is preliminary data.</text>
</comment>
<evidence type="ECO:0000256" key="4">
    <source>
        <dbReference type="ARBA" id="ARBA00023002"/>
    </source>
</evidence>
<dbReference type="GO" id="GO:0004497">
    <property type="term" value="F:monooxygenase activity"/>
    <property type="evidence" value="ECO:0007669"/>
    <property type="project" value="UniProtKB-KW"/>
</dbReference>
<dbReference type="PANTHER" id="PTHR46696">
    <property type="entry name" value="P450, PUTATIVE (EUROFUNG)-RELATED"/>
    <property type="match status" value="1"/>
</dbReference>
<dbReference type="AlphaFoldDB" id="A0A7W7CH46"/>
<sequence length="399" mass="44513">MTTNPVLTTVHQQFPWMRGEHPEESVRFNAQQGLWEVFMHAEAVAVLGDNQNFSSNSLKFLAGEEAAAELNDGNLIQTDAPEHRKLKRLISHAFTPKTVADLEPRIAQLTHKMLDEVEGRDGFEWVAELAYPLPVTIIADLLGVPSGDKEMFRSWVDERFSGDMELSLNPDDAEQQQVLGQRQYELTTQLGAYMSEHAAERRRRPRADLLTELVQAEVDGERLSDRQVSTFGCLLLLAGHITTTMMLGNTVLLLDANPEQGARVRADRSLIPPAIEEAVRMLSPFASAYRITTADVQVGAETIPAGQMVRLWTAAANRDPEVFADPHGFDAGRDPNPHLAWGRGMHFCLGAPLARLEGRVVLDILFDRFPQLRTDPDRPAEFMPNPETLGVRTLPLLTR</sequence>
<dbReference type="InterPro" id="IPR001128">
    <property type="entry name" value="Cyt_P450"/>
</dbReference>
<reference evidence="8 9" key="1">
    <citation type="submission" date="2020-08" db="EMBL/GenBank/DDBJ databases">
        <title>Sequencing the genomes of 1000 actinobacteria strains.</title>
        <authorList>
            <person name="Klenk H.-P."/>
        </authorList>
    </citation>
    <scope>NUCLEOTIDE SEQUENCE [LARGE SCALE GENOMIC DNA]</scope>
    <source>
        <strain evidence="8 9">DSM 44230</strain>
    </source>
</reference>
<evidence type="ECO:0000313" key="8">
    <source>
        <dbReference type="EMBL" id="MBB4679399.1"/>
    </source>
</evidence>
<dbReference type="SUPFAM" id="SSF48264">
    <property type="entry name" value="Cytochrome P450"/>
    <property type="match status" value="1"/>
</dbReference>
<accession>A0A7W7CH46</accession>
<dbReference type="EMBL" id="JACHMH010000001">
    <property type="protein sequence ID" value="MBB4679399.1"/>
    <property type="molecule type" value="Genomic_DNA"/>
</dbReference>
<keyword evidence="6 7" id="KW-0503">Monooxygenase</keyword>
<organism evidence="8 9">
    <name type="scientific">Crossiella cryophila</name>
    <dbReference type="NCBI Taxonomy" id="43355"/>
    <lineage>
        <taxon>Bacteria</taxon>
        <taxon>Bacillati</taxon>
        <taxon>Actinomycetota</taxon>
        <taxon>Actinomycetes</taxon>
        <taxon>Pseudonocardiales</taxon>
        <taxon>Pseudonocardiaceae</taxon>
        <taxon>Crossiella</taxon>
    </lineage>
</organism>
<dbReference type="Gene3D" id="1.10.630.10">
    <property type="entry name" value="Cytochrome P450"/>
    <property type="match status" value="1"/>
</dbReference>
<dbReference type="CDD" id="cd11032">
    <property type="entry name" value="P450_EryK-like"/>
    <property type="match status" value="1"/>
</dbReference>
<dbReference type="PROSITE" id="PS00086">
    <property type="entry name" value="CYTOCHROME_P450"/>
    <property type="match status" value="1"/>
</dbReference>
<dbReference type="GO" id="GO:0016705">
    <property type="term" value="F:oxidoreductase activity, acting on paired donors, with incorporation or reduction of molecular oxygen"/>
    <property type="evidence" value="ECO:0007669"/>
    <property type="project" value="InterPro"/>
</dbReference>
<dbReference type="InterPro" id="IPR017972">
    <property type="entry name" value="Cyt_P450_CS"/>
</dbReference>
<proteinExistence type="inferred from homology"/>
<keyword evidence="4 7" id="KW-0560">Oxidoreductase</keyword>
<keyword evidence="3 7" id="KW-0479">Metal-binding</keyword>
<dbReference type="RefSeq" id="WP_185005155.1">
    <property type="nucleotide sequence ID" value="NZ_BAAAUI010000001.1"/>
</dbReference>
<comment type="similarity">
    <text evidence="1 7">Belongs to the cytochrome P450 family.</text>
</comment>
<dbReference type="GO" id="GO:0005506">
    <property type="term" value="F:iron ion binding"/>
    <property type="evidence" value="ECO:0007669"/>
    <property type="project" value="InterPro"/>
</dbReference>
<name>A0A7W7CH46_9PSEU</name>
<gene>
    <name evidence="8" type="ORF">HNR67_005517</name>
</gene>
<keyword evidence="2 7" id="KW-0349">Heme</keyword>
<dbReference type="Pfam" id="PF00067">
    <property type="entry name" value="p450"/>
    <property type="match status" value="1"/>
</dbReference>
<evidence type="ECO:0000256" key="6">
    <source>
        <dbReference type="ARBA" id="ARBA00023033"/>
    </source>
</evidence>
<dbReference type="FunFam" id="1.10.630.10:FF:000018">
    <property type="entry name" value="Cytochrome P450 monooxygenase"/>
    <property type="match status" value="1"/>
</dbReference>
<protein>
    <submittedName>
        <fullName evidence="8">Cytochrome P450</fullName>
    </submittedName>
</protein>
<evidence type="ECO:0000256" key="3">
    <source>
        <dbReference type="ARBA" id="ARBA00022723"/>
    </source>
</evidence>
<evidence type="ECO:0000256" key="7">
    <source>
        <dbReference type="RuleBase" id="RU000461"/>
    </source>
</evidence>